<feature type="signal peptide" evidence="1">
    <location>
        <begin position="1"/>
        <end position="19"/>
    </location>
</feature>
<evidence type="ECO:0000313" key="3">
    <source>
        <dbReference type="Proteomes" id="UP001374803"/>
    </source>
</evidence>
<keyword evidence="1" id="KW-0732">Signal</keyword>
<evidence type="ECO:0000313" key="2">
    <source>
        <dbReference type="EMBL" id="WXB07383.1"/>
    </source>
</evidence>
<dbReference type="Gene3D" id="3.40.190.10">
    <property type="entry name" value="Periplasmic binding protein-like II"/>
    <property type="match status" value="1"/>
</dbReference>
<feature type="chain" id="PRO_5046842765" evidence="1">
    <location>
        <begin position="20"/>
        <end position="414"/>
    </location>
</feature>
<sequence length="414" mass="44959">MMRARIGLFATLLVAAACGGVPETSSSETPDQALAAKRTLRVALYPFIPADVDGKEGFTRLRAMLEARFEEQHPNVDLVLAEMDPNAAEFYDRAKLAAWLRDAQDVVEIDTALLGDIAGELAEWNDPNRGDWHPAAREAVTYRGRSYGVPHWQCSHFVYTRDADAVTAKTVTELAQRLEALPAPALGAPIGGTWNLPSLYLDAYEDGHPGASLAGVVSRPGFPNARLVDGLASLVRTCAVGDTNPCLDATYDNPNVAMDDFAARKTGAYIGFSESLHRIRVQRKDTAPIFVTSAPLGAGSYPLLFTDALVRGKRCKGACARDAQAFADFLTSPSTMELVMMGDDLEFGVPRYLLPATKSAYTSPRVANDSTYRVLEHLTRRAEPYPNHAIYDVVQDGTRAEQLLAQLKEAVAAK</sequence>
<dbReference type="Pfam" id="PF13416">
    <property type="entry name" value="SBP_bac_8"/>
    <property type="match status" value="1"/>
</dbReference>
<evidence type="ECO:0000256" key="1">
    <source>
        <dbReference type="SAM" id="SignalP"/>
    </source>
</evidence>
<dbReference type="Proteomes" id="UP001374803">
    <property type="component" value="Chromosome"/>
</dbReference>
<dbReference type="RefSeq" id="WP_394837043.1">
    <property type="nucleotide sequence ID" value="NZ_CP089929.1"/>
</dbReference>
<dbReference type="EMBL" id="CP089983">
    <property type="protein sequence ID" value="WXB07383.1"/>
    <property type="molecule type" value="Genomic_DNA"/>
</dbReference>
<dbReference type="InterPro" id="IPR006059">
    <property type="entry name" value="SBP"/>
</dbReference>
<protein>
    <submittedName>
        <fullName evidence="2">Uncharacterized protein</fullName>
    </submittedName>
</protein>
<proteinExistence type="predicted"/>
<organism evidence="2 3">
    <name type="scientific">Pendulispora rubella</name>
    <dbReference type="NCBI Taxonomy" id="2741070"/>
    <lineage>
        <taxon>Bacteria</taxon>
        <taxon>Pseudomonadati</taxon>
        <taxon>Myxococcota</taxon>
        <taxon>Myxococcia</taxon>
        <taxon>Myxococcales</taxon>
        <taxon>Sorangiineae</taxon>
        <taxon>Pendulisporaceae</taxon>
        <taxon>Pendulispora</taxon>
    </lineage>
</organism>
<accession>A0ABZ2L926</accession>
<dbReference type="SUPFAM" id="SSF53850">
    <property type="entry name" value="Periplasmic binding protein-like II"/>
    <property type="match status" value="1"/>
</dbReference>
<keyword evidence="3" id="KW-1185">Reference proteome</keyword>
<dbReference type="PROSITE" id="PS51257">
    <property type="entry name" value="PROKAR_LIPOPROTEIN"/>
    <property type="match status" value="1"/>
</dbReference>
<name>A0ABZ2L926_9BACT</name>
<reference evidence="2" key="1">
    <citation type="submission" date="2021-12" db="EMBL/GenBank/DDBJ databases">
        <title>Discovery of the Pendulisporaceae a myxobacterial family with distinct sporulation behavior and unique specialized metabolism.</title>
        <authorList>
            <person name="Garcia R."/>
            <person name="Popoff A."/>
            <person name="Bader C.D."/>
            <person name="Loehr J."/>
            <person name="Walesch S."/>
            <person name="Walt C."/>
            <person name="Boldt J."/>
            <person name="Bunk B."/>
            <person name="Haeckl F.J.F.P.J."/>
            <person name="Gunesch A.P."/>
            <person name="Birkelbach J."/>
            <person name="Nuebel U."/>
            <person name="Pietschmann T."/>
            <person name="Bach T."/>
            <person name="Mueller R."/>
        </authorList>
    </citation>
    <scope>NUCLEOTIDE SEQUENCE</scope>
    <source>
        <strain evidence="2">MSr11367</strain>
    </source>
</reference>
<gene>
    <name evidence="2" type="ORF">LVJ94_09055</name>
</gene>